<dbReference type="EC" id="2.7.4.6" evidence="3"/>
<comment type="caution">
    <text evidence="6">Lacks conserved residue(s) required for the propagation of feature annotation.</text>
</comment>
<feature type="region of interest" description="Disordered" evidence="7">
    <location>
        <begin position="1393"/>
        <end position="1415"/>
    </location>
</feature>
<sequence length="1679" mass="197186">MTEEKCIFIILPDVTNNFKDDEVIEKLEEKDFIILKKKKVHLTKFDVREIFTYKPEQYNNIDAFYEYIESGLCVICLLENKHGDTRTKLSHLIKNKSILIKDESYFECLEYLCNLQCKDIPFYFSKNEWYFTRDINYFFPPLDKTSLERNLIIIKPDVIEKNKISDIINDILNFNLLIVSVKREILTIEKAKEIYEHSVDKPYYSSLIDFMTSDKGIVCLAVEGTNCASRCRVLCGPSLSMMEFENIPIGCLKRKYGTDEVKNGVHLPDEGRIDKEINMFFSKSQFKNENAILVIKKSVMKPEKLGILRMYLKKYGFNILEEKIVPMDENILNELQKEGMNEIVNWNKEKFMIIIILSRINCITSLFYLMGSKSVNESKTKRPNSIRSIFCINNDDIILVKNINNIKILTKKYFNNGKYNDIITVDQINNFFFCKNFNYFKNGENNIKLKTILVECFQNLCQEKPNPNISNLWISQWIDKYMNLDISQFDENAKNENDKHEEEPCGNIKSKWEKKEKKNIKINKNFIIIPNIHEENEIVNYFEKLNYINLNLNELCNKEEKNNSLLGKKIEYTKKKYKNLTVELIKRILKETLEKNKSYNKYILTSFSHIIDLSKLIQTDIIPDSYCLLSNSENAFPMNETALGDEGKNVDLKMDINQNDEYKDFLLFLKDKDMNGIGEFHCNSIGHTFLNKGKILIYRNKDNYFYEFKKKFKNNIIIFFGVKTKKLQNMINFFIDNYNYIYINHLSLLNSKGRCTKMRGNKENHYDSTTDEEQDLDVDTDGDAEYSSDVYSPDFSSLIYSNIIEKIIRLQNNNYKNIILCNPPINEKYINLVKQKTNSNITYFYFKCNMDMHFKEVYSKEKNDEQHAEEIYEKPSLTSNCKLIQSHIFYQNKIIENLQDKPYFYKFNLNEKENDTPQDCNNYLYNIFDALKKKIILICNTTSIDANFVGLYLQYKYPDIMFCDLNNINETNEMVNKNNTRRIIDEAFHNLNNKHKECENQTRLINVIINKMLYFCSQINASYFIFSGFPTNLKLKDLQKLSFFFDIKLCIFIGNDISHLSALDFSKSIEEPFSSIFYYFQSMGTLLTLDLNEKFKAGVVVPVEGDQADAVELKADSCLDKNPSEVVEVNDRPNSTGTFLDANFVNTGDETQLSDDAKIEILMKVEKKIKPKLIIYNCPDKYDLTKYLKEKNNNKNKLFQCIFYEDIFKDVYTSIVENESEEYLTKLLKQKKEQIKIEVYIKYLKQRLRNSTDYLFSNIVLLNLSKGEEKEAGESNKSNESNETDEVANRMEDIYNLIELKKVVHFIHFKKVEELQIEDKISLSVLNDYKILSHDVLKNETDSIPNEIAEVDMDFKNEGLQFGDSIKFSSCIEYIEDRNELEGLPDEEITKLSSANQENKQQSDSEKGEETNIVDIDHEVKSDENLATKKDDDEWKYNKETEEKINSVLNKYPDVEYSCIYLNRNIPNNCDNIFCPKIIILFIPQNIYLQFYMSFMICSVLKNFISINMKNIYDENCVKEKIKKGIREGRKKGRGNAVVNFINIENPSLENNTINNPNNYVEIKTMFETIINKIKNTDNNILLTGFPIVQNKYNISDYFYQFNFLKNFKIDGIISLYFNSLYLDNLSSDGNISLNEYTKLAEFIKKEFTCKHKLYFKTINSQNDINNVLTNISEMVQSP</sequence>
<feature type="domain" description="Nucleoside diphosphate kinase-like" evidence="8">
    <location>
        <begin position="147"/>
        <end position="288"/>
    </location>
</feature>
<evidence type="ECO:0000256" key="3">
    <source>
        <dbReference type="ARBA" id="ARBA00012966"/>
    </source>
</evidence>
<comment type="cofactor">
    <cofactor evidence="1">
        <name>Mg(2+)</name>
        <dbReference type="ChEBI" id="CHEBI:18420"/>
    </cofactor>
</comment>
<protein>
    <recommendedName>
        <fullName evidence="3">nucleoside-diphosphate kinase</fullName>
        <ecNumber evidence="3">2.7.4.6</ecNumber>
    </recommendedName>
</protein>
<dbReference type="InterPro" id="IPR034907">
    <property type="entry name" value="NDK-like_dom"/>
</dbReference>
<dbReference type="SMART" id="SM00562">
    <property type="entry name" value="NDK"/>
    <property type="match status" value="1"/>
</dbReference>
<evidence type="ECO:0000259" key="8">
    <source>
        <dbReference type="SMART" id="SM00562"/>
    </source>
</evidence>
<dbReference type="Pfam" id="PF00334">
    <property type="entry name" value="NDK"/>
    <property type="match status" value="1"/>
</dbReference>
<evidence type="ECO:0000256" key="4">
    <source>
        <dbReference type="ARBA" id="ARBA00022679"/>
    </source>
</evidence>
<dbReference type="InterPro" id="IPR036850">
    <property type="entry name" value="NDK-like_dom_sf"/>
</dbReference>
<feature type="compositionally biased region" description="Basic and acidic residues" evidence="7">
    <location>
        <begin position="1401"/>
        <end position="1415"/>
    </location>
</feature>
<organism evidence="9 10">
    <name type="scientific">Plasmodium chabaudi chabaudi</name>
    <dbReference type="NCBI Taxonomy" id="31271"/>
    <lineage>
        <taxon>Eukaryota</taxon>
        <taxon>Sar</taxon>
        <taxon>Alveolata</taxon>
        <taxon>Apicomplexa</taxon>
        <taxon>Aconoidasida</taxon>
        <taxon>Haemosporida</taxon>
        <taxon>Plasmodiidae</taxon>
        <taxon>Plasmodium</taxon>
        <taxon>Plasmodium (Vinckeia)</taxon>
    </lineage>
</organism>
<evidence type="ECO:0000313" key="9">
    <source>
        <dbReference type="EMBL" id="SCM19065.1"/>
    </source>
</evidence>
<dbReference type="Gene3D" id="3.30.70.141">
    <property type="entry name" value="Nucleoside diphosphate kinase-like domain"/>
    <property type="match status" value="3"/>
</dbReference>
<accession>A0A1C6Y777</accession>
<evidence type="ECO:0000256" key="6">
    <source>
        <dbReference type="PROSITE-ProRule" id="PRU00706"/>
    </source>
</evidence>
<dbReference type="EMBL" id="LT608167">
    <property type="protein sequence ID" value="SCM19065.1"/>
    <property type="molecule type" value="Genomic_DNA"/>
</dbReference>
<dbReference type="PROSITE" id="PS51374">
    <property type="entry name" value="NDPK_LIKE"/>
    <property type="match status" value="1"/>
</dbReference>
<evidence type="ECO:0000256" key="7">
    <source>
        <dbReference type="SAM" id="MobiDB-lite"/>
    </source>
</evidence>
<dbReference type="GO" id="GO:0004550">
    <property type="term" value="F:nucleoside diphosphate kinase activity"/>
    <property type="evidence" value="ECO:0007669"/>
    <property type="project" value="UniProtKB-EC"/>
</dbReference>
<reference evidence="9 10" key="1">
    <citation type="submission" date="2016-08" db="EMBL/GenBank/DDBJ databases">
        <authorList>
            <consortium name="Pathogen Informatics"/>
        </authorList>
    </citation>
    <scope>NUCLEOTIDE SEQUENCE [LARGE SCALE GENOMIC DNA]</scope>
    <source>
        <strain evidence="9 10">AJ</strain>
    </source>
</reference>
<evidence type="ECO:0000256" key="5">
    <source>
        <dbReference type="ARBA" id="ARBA00022777"/>
    </source>
</evidence>
<dbReference type="PANTHER" id="PTHR11349">
    <property type="entry name" value="NUCLEOSIDE DIPHOSPHATE KINASE"/>
    <property type="match status" value="1"/>
</dbReference>
<name>A0A1C6Y777_PLACU</name>
<proteinExistence type="inferred from homology"/>
<gene>
    <name evidence="9" type="ORF">PCHAJ_000008700</name>
</gene>
<evidence type="ECO:0000313" key="10">
    <source>
        <dbReference type="Proteomes" id="UP000507163"/>
    </source>
</evidence>
<evidence type="ECO:0000256" key="1">
    <source>
        <dbReference type="ARBA" id="ARBA00001946"/>
    </source>
</evidence>
<keyword evidence="4" id="KW-0808">Transferase</keyword>
<dbReference type="Proteomes" id="UP000507163">
    <property type="component" value="Chromosome 1"/>
</dbReference>
<comment type="similarity">
    <text evidence="2 6">Belongs to the NDK family.</text>
</comment>
<dbReference type="SUPFAM" id="SSF54919">
    <property type="entry name" value="Nucleoside diphosphate kinase, NDK"/>
    <property type="match status" value="3"/>
</dbReference>
<keyword evidence="5 9" id="KW-0418">Kinase</keyword>
<evidence type="ECO:0000256" key="2">
    <source>
        <dbReference type="ARBA" id="ARBA00008142"/>
    </source>
</evidence>